<evidence type="ECO:0000256" key="5">
    <source>
        <dbReference type="ARBA" id="ARBA00022692"/>
    </source>
</evidence>
<keyword evidence="7 9" id="KW-0472">Membrane</keyword>
<dbReference type="InterPro" id="IPR002549">
    <property type="entry name" value="AI-2E-like"/>
</dbReference>
<feature type="transmembrane region" description="Helical" evidence="9">
    <location>
        <begin position="84"/>
        <end position="106"/>
    </location>
</feature>
<evidence type="ECO:0000256" key="8">
    <source>
        <dbReference type="SAM" id="MobiDB-lite"/>
    </source>
</evidence>
<comment type="caution">
    <text evidence="10">The sequence shown here is derived from an EMBL/GenBank/DDBJ whole genome shotgun (WGS) entry which is preliminary data.</text>
</comment>
<feature type="transmembrane region" description="Helical" evidence="9">
    <location>
        <begin position="167"/>
        <end position="193"/>
    </location>
</feature>
<evidence type="ECO:0000256" key="9">
    <source>
        <dbReference type="SAM" id="Phobius"/>
    </source>
</evidence>
<keyword evidence="6 9" id="KW-1133">Transmembrane helix</keyword>
<feature type="transmembrane region" description="Helical" evidence="9">
    <location>
        <begin position="232"/>
        <end position="252"/>
    </location>
</feature>
<protein>
    <submittedName>
        <fullName evidence="10">AI-2E family transporter</fullName>
    </submittedName>
</protein>
<evidence type="ECO:0000256" key="2">
    <source>
        <dbReference type="ARBA" id="ARBA00009773"/>
    </source>
</evidence>
<keyword evidence="5 9" id="KW-0812">Transmembrane</keyword>
<accession>A0ABS1CE73</accession>
<evidence type="ECO:0000256" key="1">
    <source>
        <dbReference type="ARBA" id="ARBA00004651"/>
    </source>
</evidence>
<evidence type="ECO:0000313" key="11">
    <source>
        <dbReference type="Proteomes" id="UP000748752"/>
    </source>
</evidence>
<organism evidence="10 11">
    <name type="scientific">Thiohalocapsa halophila</name>
    <dbReference type="NCBI Taxonomy" id="69359"/>
    <lineage>
        <taxon>Bacteria</taxon>
        <taxon>Pseudomonadati</taxon>
        <taxon>Pseudomonadota</taxon>
        <taxon>Gammaproteobacteria</taxon>
        <taxon>Chromatiales</taxon>
        <taxon>Chromatiaceae</taxon>
        <taxon>Thiohalocapsa</taxon>
    </lineage>
</organism>
<evidence type="ECO:0000256" key="3">
    <source>
        <dbReference type="ARBA" id="ARBA00022448"/>
    </source>
</evidence>
<keyword evidence="11" id="KW-1185">Reference proteome</keyword>
<evidence type="ECO:0000313" key="10">
    <source>
        <dbReference type="EMBL" id="MBK1630117.1"/>
    </source>
</evidence>
<sequence>MSDAATTDTQAHLRQSQRPRAKPDPAVEAAIRIGLLAALLLLCYRIIEPFVVPIAWGIILAVATWPGYRRLLGLLRGRSVPASVAFVVIALLVLLVPVAMLSGTVVHGAEWLAQGFETGDLKVPPPPDLSGVPLFGPELESLWRDASTNIQDTLRALEPQLKALGGWLLHLATSAGMGLLHFVMAIVIAGVLLAKSDTGRRAADAIGWRLAGTRGLRFVRLSEGVVRSVSRGILGVALIQAVLAGLGMLAAGVPMAGLWALVALLFAVVQIGAFPVLLPVMIYLFYTADLTTAVLFALWALFVGSIDNVLKPMLLGRGASVPMPVIFIGAIGGFIAAGIIGLFVGAVILALGYELFLAWLAEVAPPGAEYRAEMASETSSPAADPAGGD</sequence>
<reference evidence="10 11" key="1">
    <citation type="journal article" date="2020" name="Microorganisms">
        <title>Osmotic Adaptation and Compatible Solute Biosynthesis of Phototrophic Bacteria as Revealed from Genome Analyses.</title>
        <authorList>
            <person name="Imhoff J.F."/>
            <person name="Rahn T."/>
            <person name="Kunzel S."/>
            <person name="Keller A."/>
            <person name="Neulinger S.C."/>
        </authorList>
    </citation>
    <scope>NUCLEOTIDE SEQUENCE [LARGE SCALE GENOMIC DNA]</scope>
    <source>
        <strain evidence="10 11">DSM 6210</strain>
    </source>
</reference>
<dbReference type="EMBL" id="NRRV01000008">
    <property type="protein sequence ID" value="MBK1630117.1"/>
    <property type="molecule type" value="Genomic_DNA"/>
</dbReference>
<comment type="subcellular location">
    <subcellularLocation>
        <location evidence="1">Cell membrane</location>
        <topology evidence="1">Multi-pass membrane protein</topology>
    </subcellularLocation>
</comment>
<dbReference type="RefSeq" id="WP_200234649.1">
    <property type="nucleotide sequence ID" value="NZ_NRRV01000008.1"/>
</dbReference>
<dbReference type="Pfam" id="PF01594">
    <property type="entry name" value="AI-2E_transport"/>
    <property type="match status" value="1"/>
</dbReference>
<evidence type="ECO:0000256" key="7">
    <source>
        <dbReference type="ARBA" id="ARBA00023136"/>
    </source>
</evidence>
<feature type="transmembrane region" description="Helical" evidence="9">
    <location>
        <begin position="283"/>
        <end position="306"/>
    </location>
</feature>
<gene>
    <name evidence="10" type="ORF">CKO31_05050</name>
</gene>
<dbReference type="Proteomes" id="UP000748752">
    <property type="component" value="Unassembled WGS sequence"/>
</dbReference>
<dbReference type="PANTHER" id="PTHR21716">
    <property type="entry name" value="TRANSMEMBRANE PROTEIN"/>
    <property type="match status" value="1"/>
</dbReference>
<comment type="similarity">
    <text evidence="2">Belongs to the autoinducer-2 exporter (AI-2E) (TC 2.A.86) family.</text>
</comment>
<feature type="compositionally biased region" description="Polar residues" evidence="8">
    <location>
        <begin position="1"/>
        <end position="14"/>
    </location>
</feature>
<name>A0ABS1CE73_9GAMM</name>
<dbReference type="PANTHER" id="PTHR21716:SF67">
    <property type="entry name" value="TRANSPORT PROTEIN YDIK-RELATED"/>
    <property type="match status" value="1"/>
</dbReference>
<proteinExistence type="inferred from homology"/>
<keyword evidence="3" id="KW-0813">Transport</keyword>
<keyword evidence="4" id="KW-1003">Cell membrane</keyword>
<feature type="region of interest" description="Disordered" evidence="8">
    <location>
        <begin position="1"/>
        <end position="22"/>
    </location>
</feature>
<feature type="transmembrane region" description="Helical" evidence="9">
    <location>
        <begin position="326"/>
        <end position="351"/>
    </location>
</feature>
<feature type="transmembrane region" description="Helical" evidence="9">
    <location>
        <begin position="258"/>
        <end position="278"/>
    </location>
</feature>
<feature type="transmembrane region" description="Helical" evidence="9">
    <location>
        <begin position="53"/>
        <end position="72"/>
    </location>
</feature>
<evidence type="ECO:0000256" key="4">
    <source>
        <dbReference type="ARBA" id="ARBA00022475"/>
    </source>
</evidence>
<evidence type="ECO:0000256" key="6">
    <source>
        <dbReference type="ARBA" id="ARBA00022989"/>
    </source>
</evidence>